<feature type="region of interest" description="Disordered" evidence="1">
    <location>
        <begin position="130"/>
        <end position="149"/>
    </location>
</feature>
<feature type="compositionally biased region" description="Low complexity" evidence="1">
    <location>
        <begin position="185"/>
        <end position="212"/>
    </location>
</feature>
<gene>
    <name evidence="2" type="ORF">BDZ85DRAFT_285890</name>
</gene>
<feature type="region of interest" description="Disordered" evidence="1">
    <location>
        <begin position="1"/>
        <end position="52"/>
    </location>
</feature>
<keyword evidence="3" id="KW-1185">Reference proteome</keyword>
<evidence type="ECO:0000313" key="3">
    <source>
        <dbReference type="Proteomes" id="UP000799538"/>
    </source>
</evidence>
<feature type="region of interest" description="Disordered" evidence="1">
    <location>
        <begin position="162"/>
        <end position="229"/>
    </location>
</feature>
<dbReference type="EMBL" id="ML992525">
    <property type="protein sequence ID" value="KAF2218887.1"/>
    <property type="molecule type" value="Genomic_DNA"/>
</dbReference>
<dbReference type="Proteomes" id="UP000799538">
    <property type="component" value="Unassembled WGS sequence"/>
</dbReference>
<dbReference type="Pfam" id="PF12855">
    <property type="entry name" value="Ecl1"/>
    <property type="match status" value="1"/>
</dbReference>
<reference evidence="3" key="1">
    <citation type="journal article" date="2020" name="Stud. Mycol.">
        <title>101 Dothideomycetes genomes: A test case for predicting lifestyles and emergence of pathogens.</title>
        <authorList>
            <person name="Haridas S."/>
            <person name="Albert R."/>
            <person name="Binder M."/>
            <person name="Bloem J."/>
            <person name="LaButti K."/>
            <person name="Salamov A."/>
            <person name="Andreopoulos B."/>
            <person name="Baker S."/>
            <person name="Barry K."/>
            <person name="Bills G."/>
            <person name="Bluhm B."/>
            <person name="Cannon C."/>
            <person name="Castanera R."/>
            <person name="Culley D."/>
            <person name="Daum C."/>
            <person name="Ezra D."/>
            <person name="Gonzalez J."/>
            <person name="Henrissat B."/>
            <person name="Kuo A."/>
            <person name="Liang C."/>
            <person name="Lipzen A."/>
            <person name="Lutzoni F."/>
            <person name="Magnuson J."/>
            <person name="Mondo S."/>
            <person name="Nolan M."/>
            <person name="Ohm R."/>
            <person name="Pangilinan J."/>
            <person name="Park H.-J."/>
            <person name="Ramirez L."/>
            <person name="Alfaro M."/>
            <person name="Sun H."/>
            <person name="Tritt A."/>
            <person name="Yoshinaga Y."/>
            <person name="Zwiers L.-H."/>
            <person name="Turgeon B."/>
            <person name="Goodwin S."/>
            <person name="Spatafora J."/>
            <person name="Crous P."/>
            <person name="Grigoriev I."/>
        </authorList>
    </citation>
    <scope>NUCLEOTIDE SEQUENCE [LARGE SCALE GENOMIC DNA]</scope>
    <source>
        <strain evidence="3">CECT 20119</strain>
    </source>
</reference>
<evidence type="ECO:0000256" key="1">
    <source>
        <dbReference type="SAM" id="MobiDB-lite"/>
    </source>
</evidence>
<proteinExistence type="predicted"/>
<accession>A0A6A6FZK0</accession>
<dbReference type="InterPro" id="IPR024368">
    <property type="entry name" value="Ecl1/2/3"/>
</dbReference>
<protein>
    <recommendedName>
        <fullName evidence="4">Life-span regulatory factor-domain-containing protein</fullName>
    </recommendedName>
</protein>
<evidence type="ECO:0000313" key="2">
    <source>
        <dbReference type="EMBL" id="KAF2218887.1"/>
    </source>
</evidence>
<dbReference type="OrthoDB" id="3599883at2759"/>
<name>A0A6A6FZK0_9PEZI</name>
<evidence type="ECO:0008006" key="4">
    <source>
        <dbReference type="Google" id="ProtNLM"/>
    </source>
</evidence>
<dbReference type="AlphaFoldDB" id="A0A6A6FZK0"/>
<sequence>MTRLGTVRSNSYGRGHLKNTKPSTLKFSKGTHKSSPGSGKSTKRDSKADIEEDDWREMAGLPNYCTTCEKQIITPNASLLYCSEACRKKDGARPLSACLDAGFPSPSPTTTFDPSSTYADIVPQRSPTVLRPTSIASDDGSIFNRPGMSRADSEASKYLSQFLSNSSGSPARRTPRPGYYRGQNTSSHSTLPSLSHTPNSMTSPSSSYNSVSRTAPNRPVHWNGQRHHSTRSIDLVMPVTAPASVHKAEGQASLRSHASTATAFRVVEGELTYEKKPMGETSRQGSGSLKQLFAHEAMRRAPDLRYNYSNSSLSKHQNPGDD</sequence>
<organism evidence="2 3">
    <name type="scientific">Elsinoe ampelina</name>
    <dbReference type="NCBI Taxonomy" id="302913"/>
    <lineage>
        <taxon>Eukaryota</taxon>
        <taxon>Fungi</taxon>
        <taxon>Dikarya</taxon>
        <taxon>Ascomycota</taxon>
        <taxon>Pezizomycotina</taxon>
        <taxon>Dothideomycetes</taxon>
        <taxon>Dothideomycetidae</taxon>
        <taxon>Myriangiales</taxon>
        <taxon>Elsinoaceae</taxon>
        <taxon>Elsinoe</taxon>
    </lineage>
</organism>